<evidence type="ECO:0000313" key="2">
    <source>
        <dbReference type="EMBL" id="SDH97464.1"/>
    </source>
</evidence>
<name>A0A1G8GST6_9BACL</name>
<dbReference type="PANTHER" id="PTHR43649">
    <property type="entry name" value="ARABINOSE-BINDING PROTEIN-RELATED"/>
    <property type="match status" value="1"/>
</dbReference>
<keyword evidence="1" id="KW-0732">Signal</keyword>
<sequence>MKTKKTKGLLLIVSSVLLMATAACSSGGGNTPEGAAATAGSEPSAETIELRMTWWGSQTRHDLTTKMIALFEEKYPNITIKPEYSGWDGYFDKLSTQVAGSNAPDIIQMDYAFLSDYAKRGTLLDLTPYSSDGTLRTEEHDKSMIDAGSIDGKLYAVTLGVNAPGVVYNATVLQELGIAEPEESWTWKDFAEMSNQIAEKKGSGYYGTPDISGTTNMFEIYARQYGTGLFADNQLGPSQEVITNWFNYWQELRDSGGATTPEITAAMTNALETRPLSVGQSAFDFAWSNQLLTYLNVQKDQSHKLKMQVIPHGENETKIGEYLKPGQFISGNAKTEHPKEVAMLIDFMVNDPEATAILGSERGVPVNASIREQLKPTLTESEQLVFDFIDLVSQHSSNIDPPYPQGFSEIDKNFKSASEQIAFGQGSIEQVTEQFITGSNQILGKSK</sequence>
<dbReference type="AlphaFoldDB" id="A0A1G8GST6"/>
<dbReference type="OrthoDB" id="7918484at2"/>
<reference evidence="3" key="1">
    <citation type="submission" date="2016-10" db="EMBL/GenBank/DDBJ databases">
        <authorList>
            <person name="Varghese N."/>
            <person name="Submissions S."/>
        </authorList>
    </citation>
    <scope>NUCLEOTIDE SEQUENCE [LARGE SCALE GENOMIC DNA]</scope>
    <source>
        <strain evidence="3">CGMCC 1.11012</strain>
    </source>
</reference>
<proteinExistence type="predicted"/>
<dbReference type="RefSeq" id="WP_090711909.1">
    <property type="nucleotide sequence ID" value="NZ_CBCSKY010000003.1"/>
</dbReference>
<dbReference type="InterPro" id="IPR006059">
    <property type="entry name" value="SBP"/>
</dbReference>
<dbReference type="InterPro" id="IPR050490">
    <property type="entry name" value="Bact_solute-bd_prot1"/>
</dbReference>
<dbReference type="PROSITE" id="PS51257">
    <property type="entry name" value="PROKAR_LIPOPROTEIN"/>
    <property type="match status" value="1"/>
</dbReference>
<dbReference type="Gene3D" id="3.40.190.10">
    <property type="entry name" value="Periplasmic binding protein-like II"/>
    <property type="match status" value="2"/>
</dbReference>
<protein>
    <submittedName>
        <fullName evidence="2">Carbohydrate ABC transporter substrate-binding protein, CUT1 family</fullName>
    </submittedName>
</protein>
<keyword evidence="3" id="KW-1185">Reference proteome</keyword>
<dbReference type="STRING" id="1174501.SAMN05216192_102188"/>
<dbReference type="Proteomes" id="UP000199050">
    <property type="component" value="Unassembled WGS sequence"/>
</dbReference>
<dbReference type="EMBL" id="FNDX01000002">
    <property type="protein sequence ID" value="SDH97464.1"/>
    <property type="molecule type" value="Genomic_DNA"/>
</dbReference>
<dbReference type="SUPFAM" id="SSF53850">
    <property type="entry name" value="Periplasmic binding protein-like II"/>
    <property type="match status" value="1"/>
</dbReference>
<dbReference type="PANTHER" id="PTHR43649:SF11">
    <property type="entry name" value="ABC TRANSPORTER SUBSTRATE-BINDING PROTEIN YESO-RELATED"/>
    <property type="match status" value="1"/>
</dbReference>
<evidence type="ECO:0000313" key="3">
    <source>
        <dbReference type="Proteomes" id="UP000199050"/>
    </source>
</evidence>
<accession>A0A1G8GST6</accession>
<feature type="chain" id="PRO_5039361253" evidence="1">
    <location>
        <begin position="26"/>
        <end position="447"/>
    </location>
</feature>
<dbReference type="Pfam" id="PF01547">
    <property type="entry name" value="SBP_bac_1"/>
    <property type="match status" value="1"/>
</dbReference>
<organism evidence="2 3">
    <name type="scientific">Paenibacillus typhae</name>
    <dbReference type="NCBI Taxonomy" id="1174501"/>
    <lineage>
        <taxon>Bacteria</taxon>
        <taxon>Bacillati</taxon>
        <taxon>Bacillota</taxon>
        <taxon>Bacilli</taxon>
        <taxon>Bacillales</taxon>
        <taxon>Paenibacillaceae</taxon>
        <taxon>Paenibacillus</taxon>
    </lineage>
</organism>
<gene>
    <name evidence="2" type="ORF">SAMN05216192_102188</name>
</gene>
<evidence type="ECO:0000256" key="1">
    <source>
        <dbReference type="SAM" id="SignalP"/>
    </source>
</evidence>
<feature type="signal peptide" evidence="1">
    <location>
        <begin position="1"/>
        <end position="25"/>
    </location>
</feature>